<evidence type="ECO:0000313" key="14">
    <source>
        <dbReference type="EMBL" id="MET3634170.1"/>
    </source>
</evidence>
<feature type="domain" description="FtsX extracellular" evidence="13">
    <location>
        <begin position="121"/>
        <end position="198"/>
    </location>
</feature>
<comment type="subcellular location">
    <subcellularLocation>
        <location evidence="1">Cell membrane</location>
        <topology evidence="1">Multi-pass membrane protein</topology>
    </subcellularLocation>
</comment>
<comment type="similarity">
    <text evidence="2 10">Belongs to the ABC-4 integral membrane protein family. FtsX subfamily.</text>
</comment>
<feature type="transmembrane region" description="Helical" evidence="11">
    <location>
        <begin position="266"/>
        <end position="292"/>
    </location>
</feature>
<evidence type="ECO:0000256" key="11">
    <source>
        <dbReference type="SAM" id="Phobius"/>
    </source>
</evidence>
<keyword evidence="9 10" id="KW-0131">Cell cycle</keyword>
<accession>A0ABV2JEI3</accession>
<reference evidence="14 15" key="1">
    <citation type="submission" date="2024-06" db="EMBL/GenBank/DDBJ databases">
        <title>Genomic Encyclopedia of Type Strains, Phase IV (KMG-IV): sequencing the most valuable type-strain genomes for metagenomic binning, comparative biology and taxonomic classification.</title>
        <authorList>
            <person name="Goeker M."/>
        </authorList>
    </citation>
    <scope>NUCLEOTIDE SEQUENCE [LARGE SCALE GENOMIC DNA]</scope>
    <source>
        <strain evidence="14 15">DSM 28302</strain>
    </source>
</reference>
<feature type="transmembrane region" description="Helical" evidence="11">
    <location>
        <begin position="214"/>
        <end position="235"/>
    </location>
</feature>
<dbReference type="NCBIfam" id="NF038347">
    <property type="entry name" value="FtsX_Gpos"/>
    <property type="match status" value="1"/>
</dbReference>
<dbReference type="GO" id="GO:0051301">
    <property type="term" value="P:cell division"/>
    <property type="evidence" value="ECO:0007669"/>
    <property type="project" value="UniProtKB-KW"/>
</dbReference>
<feature type="transmembrane region" description="Helical" evidence="11">
    <location>
        <begin position="312"/>
        <end position="335"/>
    </location>
</feature>
<dbReference type="Pfam" id="PF02687">
    <property type="entry name" value="FtsX"/>
    <property type="match status" value="1"/>
</dbReference>
<keyword evidence="8 10" id="KW-0472">Membrane</keyword>
<feature type="transmembrane region" description="Helical" evidence="11">
    <location>
        <begin position="20"/>
        <end position="40"/>
    </location>
</feature>
<dbReference type="Proteomes" id="UP001549037">
    <property type="component" value="Unassembled WGS sequence"/>
</dbReference>
<proteinExistence type="inferred from homology"/>
<feature type="transmembrane region" description="Helical" evidence="11">
    <location>
        <begin position="60"/>
        <end position="84"/>
    </location>
</feature>
<comment type="caution">
    <text evidence="14">The sequence shown here is derived from an EMBL/GenBank/DDBJ whole genome shotgun (WGS) entry which is preliminary data.</text>
</comment>
<keyword evidence="4 10" id="KW-1003">Cell membrane</keyword>
<feature type="domain" description="ABC3 transporter permease C-terminal" evidence="12">
    <location>
        <begin position="224"/>
        <end position="339"/>
    </location>
</feature>
<evidence type="ECO:0000313" key="15">
    <source>
        <dbReference type="Proteomes" id="UP001549037"/>
    </source>
</evidence>
<keyword evidence="15" id="KW-1185">Reference proteome</keyword>
<protein>
    <recommendedName>
        <fullName evidence="3 10">Cell division protein FtsX</fullName>
    </recommendedName>
</protein>
<evidence type="ECO:0000256" key="9">
    <source>
        <dbReference type="ARBA" id="ARBA00023306"/>
    </source>
</evidence>
<evidence type="ECO:0000256" key="2">
    <source>
        <dbReference type="ARBA" id="ARBA00007379"/>
    </source>
</evidence>
<evidence type="ECO:0000256" key="7">
    <source>
        <dbReference type="ARBA" id="ARBA00022989"/>
    </source>
</evidence>
<evidence type="ECO:0000256" key="5">
    <source>
        <dbReference type="ARBA" id="ARBA00022618"/>
    </source>
</evidence>
<dbReference type="InterPro" id="IPR040690">
    <property type="entry name" value="FtsX_ECD"/>
</dbReference>
<evidence type="ECO:0000256" key="4">
    <source>
        <dbReference type="ARBA" id="ARBA00022475"/>
    </source>
</evidence>
<dbReference type="InterPro" id="IPR058204">
    <property type="entry name" value="FtsX_firmicutes-type"/>
</dbReference>
<dbReference type="PANTHER" id="PTHR47755">
    <property type="entry name" value="CELL DIVISION PROTEIN FTSX"/>
    <property type="match status" value="1"/>
</dbReference>
<comment type="function">
    <text evidence="10">Part of the ABC transporter FtsEX involved in asymmetric cellular division facilitating the initiation of sporulation.</text>
</comment>
<keyword evidence="7 11" id="KW-1133">Transmembrane helix</keyword>
<dbReference type="InterPro" id="IPR004513">
    <property type="entry name" value="FtsX"/>
</dbReference>
<evidence type="ECO:0000256" key="3">
    <source>
        <dbReference type="ARBA" id="ARBA00021907"/>
    </source>
</evidence>
<evidence type="ECO:0000259" key="12">
    <source>
        <dbReference type="Pfam" id="PF02687"/>
    </source>
</evidence>
<dbReference type="Gene3D" id="3.30.70.3040">
    <property type="match status" value="1"/>
</dbReference>
<gene>
    <name evidence="14" type="ORF">ABID28_000807</name>
</gene>
<dbReference type="Pfam" id="PF18075">
    <property type="entry name" value="FtsX_ECD"/>
    <property type="match status" value="1"/>
</dbReference>
<evidence type="ECO:0000256" key="6">
    <source>
        <dbReference type="ARBA" id="ARBA00022692"/>
    </source>
</evidence>
<evidence type="ECO:0000256" key="10">
    <source>
        <dbReference type="PIRNR" id="PIRNR003097"/>
    </source>
</evidence>
<name>A0ABV2JEI3_9STRE</name>
<dbReference type="EMBL" id="JBEPLN010000010">
    <property type="protein sequence ID" value="MET3634170.1"/>
    <property type="molecule type" value="Genomic_DNA"/>
</dbReference>
<keyword evidence="6 11" id="KW-0812">Transmembrane</keyword>
<evidence type="ECO:0000256" key="8">
    <source>
        <dbReference type="ARBA" id="ARBA00023136"/>
    </source>
</evidence>
<evidence type="ECO:0000259" key="13">
    <source>
        <dbReference type="Pfam" id="PF18075"/>
    </source>
</evidence>
<keyword evidence="5 10" id="KW-0132">Cell division</keyword>
<dbReference type="InterPro" id="IPR003838">
    <property type="entry name" value="ABC3_permease_C"/>
</dbReference>
<evidence type="ECO:0000256" key="1">
    <source>
        <dbReference type="ARBA" id="ARBA00004651"/>
    </source>
</evidence>
<organism evidence="14 15">
    <name type="scientific">Streptococcus porcorum</name>
    <dbReference type="NCBI Taxonomy" id="701526"/>
    <lineage>
        <taxon>Bacteria</taxon>
        <taxon>Bacillati</taxon>
        <taxon>Bacillota</taxon>
        <taxon>Bacilli</taxon>
        <taxon>Lactobacillales</taxon>
        <taxon>Streptococcaceae</taxon>
        <taxon>Streptococcus</taxon>
    </lineage>
</organism>
<sequence length="343" mass="38257">MTNLLKQIWQRSQEVGGNAAPWILIGVGVIILALLVTLMVRMRFFRYNWESLKSIKRNGWMTFAATTSVTITLILLGLFASVMLNVEKVTRDIEGNVPILVRLSEGSTDAQKTIKNDKGETVTNKNYHKVYDQIMAFDQVKSITYSSKEAQLEKYKATLGDDWESSPLLDVYEVKLTSSDSLKSLSAKIQDLEEVDSVDFGGADIERLTTVTNYIRIGGLAGTGILLLIAIFIISNTIRITIMARQNEIQIMRLVGAKNSYIKGPFFFEGAWIGLIGTIVPALLMFFIYTWVYQGMNPSFQEDNLSLYAPSFFIPAMIVAMVAVGMVIGALGSVLSMRRFLKV</sequence>
<dbReference type="PANTHER" id="PTHR47755:SF1">
    <property type="entry name" value="CELL DIVISION PROTEIN FTSX"/>
    <property type="match status" value="1"/>
</dbReference>
<dbReference type="PIRSF" id="PIRSF003097">
    <property type="entry name" value="FtsX"/>
    <property type="match status" value="1"/>
</dbReference>